<dbReference type="OrthoDB" id="8585774at2"/>
<sequence length="231" mass="26901">MKKAFLYCIPFIFLLNCKKEKKDSPEHNNSPEITQTEKTDSLIAARIDSAKIPETIKYKGNFRDGFRWKDKTGEYIVITSETGIYRNENLPHEFDDSGDAEIFAHCYSLQNNQQIWKVYDYIKDCPVDIVAEFVKNTLSVTDLDHNGIAEVWMMYKTVCHGDVSPSDMKIIMYEGNKKFAIRGESRIQYGINDNNEPMFEGGNYTFDKAFKEGPKVFREYAEKLWNKHIQN</sequence>
<protein>
    <submittedName>
        <fullName evidence="1">Uncharacterized protein</fullName>
    </submittedName>
</protein>
<evidence type="ECO:0000313" key="1">
    <source>
        <dbReference type="EMBL" id="OCA70533.1"/>
    </source>
</evidence>
<dbReference type="RefSeq" id="WP_065394948.1">
    <property type="nucleotide sequence ID" value="NZ_MAYH01000034.1"/>
</dbReference>
<comment type="caution">
    <text evidence="1">The sequence shown here is derived from an EMBL/GenBank/DDBJ whole genome shotgun (WGS) entry which is preliminary data.</text>
</comment>
<dbReference type="InterPro" id="IPR058148">
    <property type="entry name" value="M949_RS01915-like_dom"/>
</dbReference>
<proteinExistence type="predicted"/>
<gene>
    <name evidence="1" type="ORF">BBI01_11280</name>
</gene>
<keyword evidence="2" id="KW-1185">Reference proteome</keyword>
<dbReference type="NCBIfam" id="NF046077">
    <property type="entry name" value="LPS_M949_RS01915"/>
    <property type="match status" value="1"/>
</dbReference>
<dbReference type="AlphaFoldDB" id="A0A1B8ZG08"/>
<reference evidence="1 2" key="1">
    <citation type="submission" date="2016-07" db="EMBL/GenBank/DDBJ databases">
        <authorList>
            <person name="Jeong J.-J."/>
            <person name="Kim D.W."/>
            <person name="Sang M.K."/>
            <person name="Choi I.-G."/>
            <person name="Kim K.D."/>
        </authorList>
    </citation>
    <scope>NUCLEOTIDE SEQUENCE [LARGE SCALE GENOMIC DNA]</scope>
    <source>
        <strain evidence="1 2">UTM-3</strain>
    </source>
</reference>
<dbReference type="EMBL" id="MAYH01000034">
    <property type="protein sequence ID" value="OCA70533.1"/>
    <property type="molecule type" value="Genomic_DNA"/>
</dbReference>
<dbReference type="Proteomes" id="UP000092651">
    <property type="component" value="Unassembled WGS sequence"/>
</dbReference>
<accession>A0A1B8ZG08</accession>
<name>A0A1B8ZG08_9FLAO</name>
<evidence type="ECO:0000313" key="2">
    <source>
        <dbReference type="Proteomes" id="UP000092651"/>
    </source>
</evidence>
<organism evidence="1 2">
    <name type="scientific">Chryseobacterium artocarpi</name>
    <dbReference type="NCBI Taxonomy" id="1414727"/>
    <lineage>
        <taxon>Bacteria</taxon>
        <taxon>Pseudomonadati</taxon>
        <taxon>Bacteroidota</taxon>
        <taxon>Flavobacteriia</taxon>
        <taxon>Flavobacteriales</taxon>
        <taxon>Weeksellaceae</taxon>
        <taxon>Chryseobacterium group</taxon>
        <taxon>Chryseobacterium</taxon>
    </lineage>
</organism>